<organism evidence="3 4">
    <name type="scientific">Actinoallomurus iriomotensis</name>
    <dbReference type="NCBI Taxonomy" id="478107"/>
    <lineage>
        <taxon>Bacteria</taxon>
        <taxon>Bacillati</taxon>
        <taxon>Actinomycetota</taxon>
        <taxon>Actinomycetes</taxon>
        <taxon>Streptosporangiales</taxon>
        <taxon>Thermomonosporaceae</taxon>
        <taxon>Actinoallomurus</taxon>
    </lineage>
</organism>
<accession>A0A9W6RSN6</accession>
<dbReference type="RefSeq" id="WP_285636727.1">
    <property type="nucleotide sequence ID" value="NZ_BSTJ01000023.1"/>
</dbReference>
<dbReference type="EMBL" id="BSTJ01000023">
    <property type="protein sequence ID" value="GLY81806.1"/>
    <property type="molecule type" value="Genomic_DNA"/>
</dbReference>
<name>A0A9W6RSN6_9ACTN</name>
<sequence>MSAVRRAARLIAFVAGGVAVLWLSAHITVRLPLAVPVLLIGVILFLVAVGHRRPPAGLFADEPVQAPAAAATSTAIPMPPVTKAPAPPAPAAAWDFNDDRPGEEDW</sequence>
<evidence type="ECO:0000256" key="1">
    <source>
        <dbReference type="SAM" id="MobiDB-lite"/>
    </source>
</evidence>
<reference evidence="3" key="1">
    <citation type="submission" date="2023-03" db="EMBL/GenBank/DDBJ databases">
        <title>Actinoallomurus iriomotensis NBRC 103681.</title>
        <authorList>
            <person name="Ichikawa N."/>
            <person name="Sato H."/>
            <person name="Tonouchi N."/>
        </authorList>
    </citation>
    <scope>NUCLEOTIDE SEQUENCE</scope>
    <source>
        <strain evidence="3">NBRC 103681</strain>
    </source>
</reference>
<keyword evidence="2" id="KW-0472">Membrane</keyword>
<feature type="compositionally biased region" description="Pro residues" evidence="1">
    <location>
        <begin position="77"/>
        <end position="90"/>
    </location>
</feature>
<evidence type="ECO:0000256" key="2">
    <source>
        <dbReference type="SAM" id="Phobius"/>
    </source>
</evidence>
<gene>
    <name evidence="3" type="ORF">Airi01_100730</name>
</gene>
<keyword evidence="2" id="KW-0812">Transmembrane</keyword>
<evidence type="ECO:0000313" key="3">
    <source>
        <dbReference type="EMBL" id="GLY81806.1"/>
    </source>
</evidence>
<feature type="transmembrane region" description="Helical" evidence="2">
    <location>
        <begin position="31"/>
        <end position="49"/>
    </location>
</feature>
<protein>
    <submittedName>
        <fullName evidence="3">Uncharacterized protein</fullName>
    </submittedName>
</protein>
<feature type="region of interest" description="Disordered" evidence="1">
    <location>
        <begin position="77"/>
        <end position="106"/>
    </location>
</feature>
<comment type="caution">
    <text evidence="3">The sequence shown here is derived from an EMBL/GenBank/DDBJ whole genome shotgun (WGS) entry which is preliminary data.</text>
</comment>
<keyword evidence="2" id="KW-1133">Transmembrane helix</keyword>
<feature type="transmembrane region" description="Helical" evidence="2">
    <location>
        <begin position="7"/>
        <end position="25"/>
    </location>
</feature>
<dbReference type="AlphaFoldDB" id="A0A9W6RSN6"/>
<dbReference type="Proteomes" id="UP001165135">
    <property type="component" value="Unassembled WGS sequence"/>
</dbReference>
<evidence type="ECO:0000313" key="4">
    <source>
        <dbReference type="Proteomes" id="UP001165135"/>
    </source>
</evidence>
<proteinExistence type="predicted"/>